<keyword evidence="5" id="KW-0175">Coiled coil</keyword>
<dbReference type="PANTHER" id="PTHR10131:SF94">
    <property type="entry name" value="TNF RECEPTOR-ASSOCIATED FACTOR 4"/>
    <property type="match status" value="1"/>
</dbReference>
<feature type="domain" description="RING-type" evidence="7">
    <location>
        <begin position="362"/>
        <end position="404"/>
    </location>
</feature>
<feature type="zinc finger region" description="TRAF-type" evidence="4">
    <location>
        <begin position="445"/>
        <end position="498"/>
    </location>
</feature>
<feature type="compositionally biased region" description="Low complexity" evidence="6">
    <location>
        <begin position="51"/>
        <end position="67"/>
    </location>
</feature>
<dbReference type="InParanoid" id="A0A0V0QNB2"/>
<dbReference type="Pfam" id="PF02176">
    <property type="entry name" value="zf-TRAF"/>
    <property type="match status" value="1"/>
</dbReference>
<dbReference type="GO" id="GO:0008270">
    <property type="term" value="F:zinc ion binding"/>
    <property type="evidence" value="ECO:0007669"/>
    <property type="project" value="UniProtKB-KW"/>
</dbReference>
<dbReference type="InterPro" id="IPR001841">
    <property type="entry name" value="Znf_RING"/>
</dbReference>
<dbReference type="Pfam" id="PF00097">
    <property type="entry name" value="zf-C3HC4"/>
    <property type="match status" value="1"/>
</dbReference>
<evidence type="ECO:0000259" key="7">
    <source>
        <dbReference type="PROSITE" id="PS50089"/>
    </source>
</evidence>
<keyword evidence="11" id="KW-1185">Reference proteome</keyword>
<feature type="domain" description="SIAH-type" evidence="9">
    <location>
        <begin position="421"/>
        <end position="479"/>
    </location>
</feature>
<organism evidence="10 11">
    <name type="scientific">Pseudocohnilembus persalinus</name>
    <name type="common">Ciliate</name>
    <dbReference type="NCBI Taxonomy" id="266149"/>
    <lineage>
        <taxon>Eukaryota</taxon>
        <taxon>Sar</taxon>
        <taxon>Alveolata</taxon>
        <taxon>Ciliophora</taxon>
        <taxon>Intramacronucleata</taxon>
        <taxon>Oligohymenophorea</taxon>
        <taxon>Scuticociliatia</taxon>
        <taxon>Philasterida</taxon>
        <taxon>Pseudocohnilembidae</taxon>
        <taxon>Pseudocohnilembus</taxon>
    </lineage>
</organism>
<feature type="compositionally biased region" description="Low complexity" evidence="6">
    <location>
        <begin position="832"/>
        <end position="854"/>
    </location>
</feature>
<dbReference type="Proteomes" id="UP000054937">
    <property type="component" value="Unassembled WGS sequence"/>
</dbReference>
<dbReference type="AlphaFoldDB" id="A0A0V0QNB2"/>
<dbReference type="SUPFAM" id="SSF49599">
    <property type="entry name" value="TRAF domain-like"/>
    <property type="match status" value="1"/>
</dbReference>
<name>A0A0V0QNB2_PSEPJ</name>
<feature type="region of interest" description="Disordered" evidence="6">
    <location>
        <begin position="222"/>
        <end position="290"/>
    </location>
</feature>
<evidence type="ECO:0000259" key="9">
    <source>
        <dbReference type="PROSITE" id="PS51081"/>
    </source>
</evidence>
<dbReference type="InterPro" id="IPR013010">
    <property type="entry name" value="Znf_SIAH"/>
</dbReference>
<dbReference type="PROSITE" id="PS50089">
    <property type="entry name" value="ZF_RING_2"/>
    <property type="match status" value="1"/>
</dbReference>
<evidence type="ECO:0000256" key="3">
    <source>
        <dbReference type="ARBA" id="ARBA00022833"/>
    </source>
</evidence>
<evidence type="ECO:0000256" key="4">
    <source>
        <dbReference type="PROSITE-ProRule" id="PRU00207"/>
    </source>
</evidence>
<evidence type="ECO:0000313" key="10">
    <source>
        <dbReference type="EMBL" id="KRX03594.1"/>
    </source>
</evidence>
<dbReference type="PROSITE" id="PS50145">
    <property type="entry name" value="ZF_TRAF"/>
    <property type="match status" value="2"/>
</dbReference>
<evidence type="ECO:0000256" key="5">
    <source>
        <dbReference type="SAM" id="Coils"/>
    </source>
</evidence>
<keyword evidence="2 4" id="KW-0863">Zinc-finger</keyword>
<dbReference type="SUPFAM" id="SSF57850">
    <property type="entry name" value="RING/U-box"/>
    <property type="match status" value="1"/>
</dbReference>
<evidence type="ECO:0000313" key="11">
    <source>
        <dbReference type="Proteomes" id="UP000054937"/>
    </source>
</evidence>
<dbReference type="InterPro" id="IPR013320">
    <property type="entry name" value="ConA-like_dom_sf"/>
</dbReference>
<gene>
    <name evidence="10" type="ORF">PPERSA_04146</name>
</gene>
<dbReference type="SMART" id="SM00184">
    <property type="entry name" value="RING"/>
    <property type="match status" value="1"/>
</dbReference>
<dbReference type="PANTHER" id="PTHR10131">
    <property type="entry name" value="TNF RECEPTOR ASSOCIATED FACTOR"/>
    <property type="match status" value="1"/>
</dbReference>
<dbReference type="EMBL" id="LDAU01000129">
    <property type="protein sequence ID" value="KRX03594.1"/>
    <property type="molecule type" value="Genomic_DNA"/>
</dbReference>
<feature type="region of interest" description="Disordered" evidence="6">
    <location>
        <begin position="819"/>
        <end position="854"/>
    </location>
</feature>
<dbReference type="InterPro" id="IPR013083">
    <property type="entry name" value="Znf_RING/FYVE/PHD"/>
</dbReference>
<dbReference type="PROSITE" id="PS51081">
    <property type="entry name" value="ZF_SIAH"/>
    <property type="match status" value="1"/>
</dbReference>
<sequence length="876" mass="103980">MEEEEPNQQTQQESNNNNQNLQELNQSLNQNRQEQQELNRSIQISPRNVDDQTQNNDDTNNRNQGQTENEDDTQLAQQNNQNNNLQRDSNPEQAILSPVNDFFNISNNEERDNQQHQIQESQSQNEGDWTLIRPSSRRQNERFQWLRPQTYSPPFQNYPRPNIFQPLPLLEGQANNRISARDRMQIERMNRHIFPREMRRGNNQQIIDRIVNLQRSRRQNLGNNINANNRQNNNRNNQNNSNYNTNDINSGSNNQQNDNNNNNNNNDDESSNENRREQQRENNRNNQRNFVRVISLNNDQMSLRRILSYYPESFSRINQIQQNLQNQVNHQQQNNGDNPQDLIQIEFEYLIEGCDSIDNIKCSICHNIFKEPKACKNCLNHFCKNCIEYWLRENPRNRSCPLCKNFSEMRCVPLLNSLLDKLVFKCIYFKSGCEERINYSNYIKHNDECGYKEITCSSNGCNKKMLKLKLPDHLEKECEFVMVECQYCHHNQKKKQIQNHEKDCVYKPIVCQFCELQLIKKDLVEHNKQCPEKEVQCDFCQKPFKNKEIQEHQDICDQRIIKCVGCSYECILANYYNHINTCPEFPIICNKCNQYYKRGQTNKHDINTCISNIRSEFQKKVEQLSEKNKMLEEKLEKMAKKQNEIAFSMDNRDQDIFVKNDGQVAIVREYKKKRRDRFVLVDLKEKLSNQNFQCKFKVIALRSEWFAVGITDQSNIYLQRRYHDVGHLSYLISANGILYSSHSPYENWQHRDFHIEQGDEIIMVYDSDKKKLGFKNIQKNQKLQITLDTELVNSNNFYPCCCLRCSCDSIQVEPYFDQDHGIFSNDQDDNNRNQNNEEINNNEENQNNNNQQSQIQLQQMNQSYVFSSANSSGILR</sequence>
<dbReference type="SUPFAM" id="SSF49899">
    <property type="entry name" value="Concanavalin A-like lectins/glucanases"/>
    <property type="match status" value="1"/>
</dbReference>
<feature type="region of interest" description="Disordered" evidence="6">
    <location>
        <begin position="110"/>
        <end position="129"/>
    </location>
</feature>
<dbReference type="InterPro" id="IPR001293">
    <property type="entry name" value="Znf_TRAF"/>
</dbReference>
<evidence type="ECO:0000259" key="8">
    <source>
        <dbReference type="PROSITE" id="PS50145"/>
    </source>
</evidence>
<feature type="compositionally biased region" description="Low complexity" evidence="6">
    <location>
        <begin position="115"/>
        <end position="126"/>
    </location>
</feature>
<feature type="domain" description="TRAF-type" evidence="8">
    <location>
        <begin position="445"/>
        <end position="498"/>
    </location>
</feature>
<accession>A0A0V0QNB2</accession>
<feature type="region of interest" description="Disordered" evidence="6">
    <location>
        <begin position="1"/>
        <end position="74"/>
    </location>
</feature>
<feature type="compositionally biased region" description="Basic and acidic residues" evidence="6">
    <location>
        <begin position="272"/>
        <end position="283"/>
    </location>
</feature>
<feature type="zinc finger region" description="TRAF-type" evidence="4">
    <location>
        <begin position="500"/>
        <end position="550"/>
    </location>
</feature>
<keyword evidence="1 4" id="KW-0479">Metal-binding</keyword>
<evidence type="ECO:0000256" key="6">
    <source>
        <dbReference type="SAM" id="MobiDB-lite"/>
    </source>
</evidence>
<protein>
    <submittedName>
        <fullName evidence="10">TRAF-like protein</fullName>
    </submittedName>
</protein>
<keyword evidence="3 4" id="KW-0862">Zinc</keyword>
<feature type="coiled-coil region" evidence="5">
    <location>
        <begin position="614"/>
        <end position="651"/>
    </location>
</feature>
<reference evidence="10 11" key="1">
    <citation type="journal article" date="2015" name="Sci. Rep.">
        <title>Genome of the facultative scuticociliatosis pathogen Pseudocohnilembus persalinus provides insight into its virulence through horizontal gene transfer.</title>
        <authorList>
            <person name="Xiong J."/>
            <person name="Wang G."/>
            <person name="Cheng J."/>
            <person name="Tian M."/>
            <person name="Pan X."/>
            <person name="Warren A."/>
            <person name="Jiang C."/>
            <person name="Yuan D."/>
            <person name="Miao W."/>
        </authorList>
    </citation>
    <scope>NUCLEOTIDE SEQUENCE [LARGE SCALE GENOMIC DNA]</scope>
    <source>
        <strain evidence="10">36N120E</strain>
    </source>
</reference>
<dbReference type="OrthoDB" id="9049620at2759"/>
<feature type="compositionally biased region" description="Low complexity" evidence="6">
    <location>
        <begin position="222"/>
        <end position="265"/>
    </location>
</feature>
<evidence type="ECO:0000256" key="2">
    <source>
        <dbReference type="ARBA" id="ARBA00022771"/>
    </source>
</evidence>
<dbReference type="InterPro" id="IPR018957">
    <property type="entry name" value="Znf_C3HC4_RING-type"/>
</dbReference>
<comment type="caution">
    <text evidence="10">The sequence shown here is derived from an EMBL/GenBank/DDBJ whole genome shotgun (WGS) entry which is preliminary data.</text>
</comment>
<evidence type="ECO:0000256" key="1">
    <source>
        <dbReference type="ARBA" id="ARBA00022723"/>
    </source>
</evidence>
<proteinExistence type="predicted"/>
<dbReference type="Gene3D" id="3.30.40.10">
    <property type="entry name" value="Zinc/RING finger domain, C3HC4 (zinc finger)"/>
    <property type="match status" value="4"/>
</dbReference>
<feature type="domain" description="TRAF-type" evidence="8">
    <location>
        <begin position="500"/>
        <end position="550"/>
    </location>
</feature>
<feature type="compositionally biased region" description="Low complexity" evidence="6">
    <location>
        <begin position="7"/>
        <end position="39"/>
    </location>
</feature>